<dbReference type="AlphaFoldDB" id="A0A1G8LHU7"/>
<proteinExistence type="predicted"/>
<sequence>MDTNNNGMFDEGETGLPNWTIKLIGKIEDILVPLETKTDASGVYMFEELSYGSELLVYEMMEPNYMQTYPNKVESLPIGAISHKEDVLGEGSWRWRIPSMLMLASGDTILCSHR</sequence>
<organism evidence="5 6">
    <name type="scientific">Proteiniclasticum ruminis</name>
    <dbReference type="NCBI Taxonomy" id="398199"/>
    <lineage>
        <taxon>Bacteria</taxon>
        <taxon>Bacillati</taxon>
        <taxon>Bacillota</taxon>
        <taxon>Clostridia</taxon>
        <taxon>Eubacteriales</taxon>
        <taxon>Clostridiaceae</taxon>
        <taxon>Proteiniclasticum</taxon>
    </lineage>
</organism>
<accession>A0A1G8LHU7</accession>
<evidence type="ECO:0000256" key="1">
    <source>
        <dbReference type="ARBA" id="ARBA00004613"/>
    </source>
</evidence>
<feature type="domain" description="SD-repeat containing protein B" evidence="4">
    <location>
        <begin position="2"/>
        <end position="70"/>
    </location>
</feature>
<evidence type="ECO:0000259" key="4">
    <source>
        <dbReference type="Pfam" id="PF17210"/>
    </source>
</evidence>
<dbReference type="SUPFAM" id="SSF117074">
    <property type="entry name" value="Hypothetical protein PA1324"/>
    <property type="match status" value="1"/>
</dbReference>
<dbReference type="Pfam" id="PF17210">
    <property type="entry name" value="SdrD_B"/>
    <property type="match status" value="1"/>
</dbReference>
<comment type="subcellular location">
    <subcellularLocation>
        <location evidence="1">Secreted</location>
    </subcellularLocation>
</comment>
<dbReference type="InterPro" id="IPR033764">
    <property type="entry name" value="Sdr_B"/>
</dbReference>
<name>A0A1G8LHU7_9CLOT</name>
<dbReference type="EMBL" id="FNDZ01000003">
    <property type="protein sequence ID" value="SDI55299.1"/>
    <property type="molecule type" value="Genomic_DNA"/>
</dbReference>
<dbReference type="RefSeq" id="WP_031575410.1">
    <property type="nucleotide sequence ID" value="NZ_FNDZ01000003.1"/>
</dbReference>
<keyword evidence="2" id="KW-0964">Secreted</keyword>
<evidence type="ECO:0000313" key="5">
    <source>
        <dbReference type="EMBL" id="SDI55299.1"/>
    </source>
</evidence>
<dbReference type="Gene3D" id="2.60.40.10">
    <property type="entry name" value="Immunoglobulins"/>
    <property type="match status" value="1"/>
</dbReference>
<evidence type="ECO:0000313" key="6">
    <source>
        <dbReference type="Proteomes" id="UP000183255"/>
    </source>
</evidence>
<reference evidence="5 6" key="1">
    <citation type="submission" date="2016-10" db="EMBL/GenBank/DDBJ databases">
        <authorList>
            <person name="de Groot N.N."/>
        </authorList>
    </citation>
    <scope>NUCLEOTIDE SEQUENCE [LARGE SCALE GENOMIC DNA]</scope>
    <source>
        <strain evidence="5 6">CGMCC 1.5058</strain>
    </source>
</reference>
<evidence type="ECO:0000256" key="2">
    <source>
        <dbReference type="ARBA" id="ARBA00022525"/>
    </source>
</evidence>
<protein>
    <recommendedName>
        <fullName evidence="4">SD-repeat containing protein B domain-containing protein</fullName>
    </recommendedName>
</protein>
<dbReference type="Proteomes" id="UP000183255">
    <property type="component" value="Unassembled WGS sequence"/>
</dbReference>
<evidence type="ECO:0000256" key="3">
    <source>
        <dbReference type="ARBA" id="ARBA00022729"/>
    </source>
</evidence>
<dbReference type="InterPro" id="IPR013783">
    <property type="entry name" value="Ig-like_fold"/>
</dbReference>
<keyword evidence="3" id="KW-0732">Signal</keyword>
<gene>
    <name evidence="5" type="ORF">SAMN05421804_10387</name>
</gene>
<dbReference type="GO" id="GO:0005576">
    <property type="term" value="C:extracellular region"/>
    <property type="evidence" value="ECO:0007669"/>
    <property type="project" value="UniProtKB-SubCell"/>
</dbReference>